<keyword evidence="3" id="KW-1185">Reference proteome</keyword>
<feature type="transmembrane region" description="Helical" evidence="1">
    <location>
        <begin position="71"/>
        <end position="90"/>
    </location>
</feature>
<sequence length="220" mass="24009">MPDRRPTTWWWFLIPLLTCGIGTFVMVLIGGLKLRSRLHTLAAVGYFLLTVVFFVGAQFTKPGHTGAVDAVIIPPFLIISLGGIAHTIVLQMKVRGAAPIPVVQMGSDPALAAAQWRAQRRQEARALITTNPPLAAELRIGRPDAPGRQYDDGGLVDVNHVPAAYLVSELDLTPEAAAEIVSERDRCGGFSSPEELVVYCSEMTPERLAIIRDRLVFIPF</sequence>
<evidence type="ECO:0008006" key="4">
    <source>
        <dbReference type="Google" id="ProtNLM"/>
    </source>
</evidence>
<keyword evidence="1" id="KW-1133">Transmembrane helix</keyword>
<comment type="caution">
    <text evidence="2">The sequence shown here is derived from an EMBL/GenBank/DDBJ whole genome shotgun (WGS) entry which is preliminary data.</text>
</comment>
<feature type="transmembrane region" description="Helical" evidence="1">
    <location>
        <begin position="38"/>
        <end position="59"/>
    </location>
</feature>
<reference evidence="2" key="1">
    <citation type="submission" date="2021-01" db="EMBL/GenBank/DDBJ databases">
        <title>Whole genome shotgun sequence of Planosporangium mesophilum NBRC 109066.</title>
        <authorList>
            <person name="Komaki H."/>
            <person name="Tamura T."/>
        </authorList>
    </citation>
    <scope>NUCLEOTIDE SEQUENCE</scope>
    <source>
        <strain evidence="2">NBRC 109066</strain>
    </source>
</reference>
<dbReference type="SUPFAM" id="SSF47781">
    <property type="entry name" value="RuvA domain 2-like"/>
    <property type="match status" value="1"/>
</dbReference>
<protein>
    <recommendedName>
        <fullName evidence="4">Helix-hairpin-helix domain-containing protein</fullName>
    </recommendedName>
</protein>
<proteinExistence type="predicted"/>
<evidence type="ECO:0000313" key="2">
    <source>
        <dbReference type="EMBL" id="GII23657.1"/>
    </source>
</evidence>
<dbReference type="EMBL" id="BOON01000030">
    <property type="protein sequence ID" value="GII23657.1"/>
    <property type="molecule type" value="Genomic_DNA"/>
</dbReference>
<evidence type="ECO:0000256" key="1">
    <source>
        <dbReference type="SAM" id="Phobius"/>
    </source>
</evidence>
<accession>A0A8J3TD27</accession>
<dbReference type="InterPro" id="IPR010994">
    <property type="entry name" value="RuvA_2-like"/>
</dbReference>
<dbReference type="AlphaFoldDB" id="A0A8J3TD27"/>
<keyword evidence="1" id="KW-0812">Transmembrane</keyword>
<dbReference type="Proteomes" id="UP000599074">
    <property type="component" value="Unassembled WGS sequence"/>
</dbReference>
<gene>
    <name evidence="2" type="ORF">Pme01_32540</name>
</gene>
<keyword evidence="1" id="KW-0472">Membrane</keyword>
<evidence type="ECO:0000313" key="3">
    <source>
        <dbReference type="Proteomes" id="UP000599074"/>
    </source>
</evidence>
<feature type="transmembrane region" description="Helical" evidence="1">
    <location>
        <begin position="12"/>
        <end position="31"/>
    </location>
</feature>
<organism evidence="2 3">
    <name type="scientific">Planosporangium mesophilum</name>
    <dbReference type="NCBI Taxonomy" id="689768"/>
    <lineage>
        <taxon>Bacteria</taxon>
        <taxon>Bacillati</taxon>
        <taxon>Actinomycetota</taxon>
        <taxon>Actinomycetes</taxon>
        <taxon>Micromonosporales</taxon>
        <taxon>Micromonosporaceae</taxon>
        <taxon>Planosporangium</taxon>
    </lineage>
</organism>
<name>A0A8J3TD27_9ACTN</name>